<dbReference type="InterPro" id="IPR028098">
    <property type="entry name" value="Glyco_trans_4-like_N"/>
</dbReference>
<sequence length="384" mass="43264">MKILHYVPNFSVTTETFIYDQIKGVENAGHSSAVLTAKRSNLDSRPFTNVYVCPFRKLVNERISGILSFRLQLLPLFIDYRKWEEVLRDFQPDIIHCHAGNALKTWMHVCDKLKLTIPTLVSMHGSDVNSEPLIRSQYRRVLSRAGQQEHIHWTVPSKFLKIKAMQNLNVPAHKISVVYNAVNTHFREVSEKIDFEQPRIVCVGRFIKCKGHENLIRAFSIVVKHYPNATLTLIGTGPLENSLLKLIKALGIDSQVNLISLIEHSKLPRELVKHNLYVQPSIKDDVTQQEESFGVAALEAVVAGLPTIVTDSGGLSEIAEALDTDEICVVKKSDIASLANSILSQFQKRQAVSELSRTKLGEFFSGNQNIMNISKLYNNLIENP</sequence>
<dbReference type="OrthoDB" id="4611853at2"/>
<dbReference type="Pfam" id="PF13439">
    <property type="entry name" value="Glyco_transf_4"/>
    <property type="match status" value="1"/>
</dbReference>
<evidence type="ECO:0008006" key="7">
    <source>
        <dbReference type="Google" id="ProtNLM"/>
    </source>
</evidence>
<evidence type="ECO:0000313" key="3">
    <source>
        <dbReference type="EMBL" id="TMO69984.1"/>
    </source>
</evidence>
<dbReference type="InterPro" id="IPR050194">
    <property type="entry name" value="Glycosyltransferase_grp1"/>
</dbReference>
<evidence type="ECO:0000259" key="2">
    <source>
        <dbReference type="Pfam" id="PF13439"/>
    </source>
</evidence>
<dbReference type="Proteomes" id="UP000307217">
    <property type="component" value="Unassembled WGS sequence"/>
</dbReference>
<proteinExistence type="predicted"/>
<feature type="domain" description="Glycosyltransferase subfamily 4-like N-terminal" evidence="2">
    <location>
        <begin position="15"/>
        <end position="185"/>
    </location>
</feature>
<dbReference type="EMBL" id="PNBW01000033">
    <property type="protein sequence ID" value="TMO75954.1"/>
    <property type="molecule type" value="Genomic_DNA"/>
</dbReference>
<dbReference type="Gene3D" id="3.40.50.2000">
    <property type="entry name" value="Glycogen Phosphorylase B"/>
    <property type="match status" value="2"/>
</dbReference>
<gene>
    <name evidence="3" type="ORF">CWC19_03040</name>
    <name evidence="4" type="ORF">CWC20_06780</name>
</gene>
<accession>A0A5S3VD07</accession>
<name>A0A5S3VD07_9GAMM</name>
<reference evidence="3 6" key="1">
    <citation type="submission" date="2018-01" db="EMBL/GenBank/DDBJ databases">
        <authorList>
            <person name="Paulsen S."/>
            <person name="Gram L.K."/>
        </authorList>
    </citation>
    <scope>NUCLEOTIDE SEQUENCE [LARGE SCALE GENOMIC DNA]</scope>
    <source>
        <strain evidence="3 6">S3790</strain>
        <strain evidence="4">S3895</strain>
    </source>
</reference>
<dbReference type="EMBL" id="PNBX01000008">
    <property type="protein sequence ID" value="TMO69984.1"/>
    <property type="molecule type" value="Genomic_DNA"/>
</dbReference>
<evidence type="ECO:0000313" key="6">
    <source>
        <dbReference type="Proteomes" id="UP000307217"/>
    </source>
</evidence>
<feature type="domain" description="Glycosyl transferase family 1" evidence="1">
    <location>
        <begin position="192"/>
        <end position="353"/>
    </location>
</feature>
<dbReference type="SUPFAM" id="SSF53756">
    <property type="entry name" value="UDP-Glycosyltransferase/glycogen phosphorylase"/>
    <property type="match status" value="1"/>
</dbReference>
<reference evidence="6" key="2">
    <citation type="submission" date="2019-06" db="EMBL/GenBank/DDBJ databases">
        <title>Co-occurence of chitin degradation, pigmentation and bioactivity in marine Pseudoalteromonas.</title>
        <authorList>
            <person name="Sonnenschein E.C."/>
            <person name="Bech P.K."/>
        </authorList>
    </citation>
    <scope>NUCLEOTIDE SEQUENCE [LARGE SCALE GENOMIC DNA]</scope>
    <source>
        <strain evidence="6">S3790</strain>
    </source>
</reference>
<dbReference type="PANTHER" id="PTHR45947">
    <property type="entry name" value="SULFOQUINOVOSYL TRANSFERASE SQD2"/>
    <property type="match status" value="1"/>
</dbReference>
<evidence type="ECO:0000313" key="5">
    <source>
        <dbReference type="Proteomes" id="UP000307164"/>
    </source>
</evidence>
<evidence type="ECO:0000259" key="1">
    <source>
        <dbReference type="Pfam" id="PF00534"/>
    </source>
</evidence>
<keyword evidence="5" id="KW-1185">Reference proteome</keyword>
<dbReference type="CDD" id="cd03801">
    <property type="entry name" value="GT4_PimA-like"/>
    <property type="match status" value="1"/>
</dbReference>
<dbReference type="Proteomes" id="UP000307164">
    <property type="component" value="Unassembled WGS sequence"/>
</dbReference>
<organism evidence="3 6">
    <name type="scientific">Pseudoalteromonas aurantia</name>
    <dbReference type="NCBI Taxonomy" id="43654"/>
    <lineage>
        <taxon>Bacteria</taxon>
        <taxon>Pseudomonadati</taxon>
        <taxon>Pseudomonadota</taxon>
        <taxon>Gammaproteobacteria</taxon>
        <taxon>Alteromonadales</taxon>
        <taxon>Pseudoalteromonadaceae</taxon>
        <taxon>Pseudoalteromonas</taxon>
    </lineage>
</organism>
<dbReference type="Pfam" id="PF00534">
    <property type="entry name" value="Glycos_transf_1"/>
    <property type="match status" value="1"/>
</dbReference>
<dbReference type="GO" id="GO:0016757">
    <property type="term" value="F:glycosyltransferase activity"/>
    <property type="evidence" value="ECO:0007669"/>
    <property type="project" value="InterPro"/>
</dbReference>
<reference evidence="3" key="3">
    <citation type="submission" date="2019-09" db="EMBL/GenBank/DDBJ databases">
        <title>Co-occurence of chitin degradation, pigmentation and bioactivity in marine Pseudoalteromonas.</title>
        <authorList>
            <person name="Sonnenschein E.C."/>
            <person name="Bech P.K."/>
        </authorList>
    </citation>
    <scope>NUCLEOTIDE SEQUENCE</scope>
    <source>
        <strain evidence="3">S3790</strain>
        <strain evidence="4 5">S3895</strain>
    </source>
</reference>
<dbReference type="InterPro" id="IPR001296">
    <property type="entry name" value="Glyco_trans_1"/>
</dbReference>
<dbReference type="RefSeq" id="WP_138589925.1">
    <property type="nucleotide sequence ID" value="NZ_PNBW01000033.1"/>
</dbReference>
<dbReference type="PANTHER" id="PTHR45947:SF3">
    <property type="entry name" value="SULFOQUINOVOSYL TRANSFERASE SQD2"/>
    <property type="match status" value="1"/>
</dbReference>
<dbReference type="AlphaFoldDB" id="A0A5S3VD07"/>
<protein>
    <recommendedName>
        <fullName evidence="7">Glycosyltransferase family 4 protein</fullName>
    </recommendedName>
</protein>
<evidence type="ECO:0000313" key="4">
    <source>
        <dbReference type="EMBL" id="TMO75954.1"/>
    </source>
</evidence>
<comment type="caution">
    <text evidence="3">The sequence shown here is derived from an EMBL/GenBank/DDBJ whole genome shotgun (WGS) entry which is preliminary data.</text>
</comment>